<dbReference type="Pfam" id="PF25156">
    <property type="entry name" value="PNGase_A_C"/>
    <property type="match status" value="1"/>
</dbReference>
<comment type="caution">
    <text evidence="4">The sequence shown here is derived from an EMBL/GenBank/DDBJ whole genome shotgun (WGS) entry which is preliminary data.</text>
</comment>
<accession>A0AAN7CR45</accession>
<evidence type="ECO:0000313" key="4">
    <source>
        <dbReference type="EMBL" id="KAK4246774.1"/>
    </source>
</evidence>
<feature type="compositionally biased region" description="Low complexity" evidence="1">
    <location>
        <begin position="612"/>
        <end position="622"/>
    </location>
</feature>
<feature type="compositionally biased region" description="Basic and acidic residues" evidence="1">
    <location>
        <begin position="625"/>
        <end position="638"/>
    </location>
</feature>
<gene>
    <name evidence="4" type="ORF">C7999DRAFT_32833</name>
</gene>
<proteinExistence type="predicted"/>
<dbReference type="InterPro" id="IPR021102">
    <property type="entry name" value="PNGase_A"/>
</dbReference>
<protein>
    <submittedName>
        <fullName evidence="4">Peptide N-acetyl-beta-D-glucosaminyl asparaginase amidase A-domain-containing protein</fullName>
    </submittedName>
</protein>
<sequence length="730" mass="79660">MASSDPEKRAILSSEDGDVLQLSKGKPPRRRAFHWLALFLGFLSIVSIAVASRRCSVTTSLFTIYGASQTLHAHPRLVPQSGNTRLPGRETGETIVATTSAAAPNPTVLKTFEVAQPVLMPDGPAESDGSTRDVSDYSPALCTVLLMRHDFAWSYDAPFIGEYTPPDCEFNRVVLNFSVVSQGRQFDRLAIMYFGDTEVWRTSTAEPTAPPGISWIYLKDMTEYLYFWKSPQKIIFDLGNLIDDKYTGIFNTTMTAIFYKSDVKVDQAPPSDLIIPISARHGASNTISRFMLPAEDATNTISLPRNIRRAVFSVSANGQASEEFWWSNVLQTDVDTFSATAGELPGLSPFREVQVLIDGKLAGVQWPFPVIFTGGVVPSLHRPIVGIHAFDLREHEIDITPFLGLLCDGEEHTFTIRVAGLNNTGDNSALLTETVNESWYVSGKLFLWLDPDPSAITRAEDPIIMGPPPVISTTRSVTSTLVNGTIETNETLSYTTSVRRSLRITSNLASWTQSLAYTNKGHVSAFGFTQLNDLIISGTDALRTSSSLTNPPVRYRAAYEYPVLCNSTYSVSPQGNLSISAYLRQGKVVSVSGASVFPTGLEAFAARRQPHATGSSASTTASRLETTKEGTAEFRQTADGKASTGWGEARQKFWFGIVDDEDEDGGGSQGGQAKKMQEKELYFREVEAVNGTVVADLRRLEGKVVRNGDGGGDVEEQRKVALNAAATEYA</sequence>
<evidence type="ECO:0000256" key="2">
    <source>
        <dbReference type="SAM" id="Phobius"/>
    </source>
</evidence>
<keyword evidence="2" id="KW-0472">Membrane</keyword>
<reference evidence="4" key="2">
    <citation type="submission" date="2023-05" db="EMBL/GenBank/DDBJ databases">
        <authorList>
            <consortium name="Lawrence Berkeley National Laboratory"/>
            <person name="Steindorff A."/>
            <person name="Hensen N."/>
            <person name="Bonometti L."/>
            <person name="Westerberg I."/>
            <person name="Brannstrom I.O."/>
            <person name="Guillou S."/>
            <person name="Cros-Aarteil S."/>
            <person name="Calhoun S."/>
            <person name="Haridas S."/>
            <person name="Kuo A."/>
            <person name="Mondo S."/>
            <person name="Pangilinan J."/>
            <person name="Riley R."/>
            <person name="Labutti K."/>
            <person name="Andreopoulos B."/>
            <person name="Lipzen A."/>
            <person name="Chen C."/>
            <person name="Yanf M."/>
            <person name="Daum C."/>
            <person name="Ng V."/>
            <person name="Clum A."/>
            <person name="Ohm R."/>
            <person name="Martin F."/>
            <person name="Silar P."/>
            <person name="Natvig D."/>
            <person name="Lalanne C."/>
            <person name="Gautier V."/>
            <person name="Ament-Velasquez S.L."/>
            <person name="Kruys A."/>
            <person name="Hutchinson M.I."/>
            <person name="Powell A.J."/>
            <person name="Barry K."/>
            <person name="Miller A.N."/>
            <person name="Grigoriev I.V."/>
            <person name="Debuchy R."/>
            <person name="Gladieux P."/>
            <person name="Thoren M.H."/>
            <person name="Johannesson H."/>
        </authorList>
    </citation>
    <scope>NUCLEOTIDE SEQUENCE</scope>
    <source>
        <strain evidence="4">CBS 359.72</strain>
    </source>
</reference>
<dbReference type="AlphaFoldDB" id="A0AAN7CR45"/>
<dbReference type="InterPro" id="IPR056948">
    <property type="entry name" value="PNGaseA_N"/>
</dbReference>
<dbReference type="Pfam" id="PF12222">
    <property type="entry name" value="PNGaseA"/>
    <property type="match status" value="1"/>
</dbReference>
<feature type="transmembrane region" description="Helical" evidence="2">
    <location>
        <begin position="32"/>
        <end position="51"/>
    </location>
</feature>
<evidence type="ECO:0000256" key="1">
    <source>
        <dbReference type="SAM" id="MobiDB-lite"/>
    </source>
</evidence>
<name>A0AAN7CR45_9PEZI</name>
<evidence type="ECO:0000259" key="3">
    <source>
        <dbReference type="Pfam" id="PF12222"/>
    </source>
</evidence>
<organism evidence="4 5">
    <name type="scientific">Corynascus novoguineensis</name>
    <dbReference type="NCBI Taxonomy" id="1126955"/>
    <lineage>
        <taxon>Eukaryota</taxon>
        <taxon>Fungi</taxon>
        <taxon>Dikarya</taxon>
        <taxon>Ascomycota</taxon>
        <taxon>Pezizomycotina</taxon>
        <taxon>Sordariomycetes</taxon>
        <taxon>Sordariomycetidae</taxon>
        <taxon>Sordariales</taxon>
        <taxon>Chaetomiaceae</taxon>
        <taxon>Corynascus</taxon>
    </lineage>
</organism>
<dbReference type="Proteomes" id="UP001303647">
    <property type="component" value="Unassembled WGS sequence"/>
</dbReference>
<dbReference type="EMBL" id="MU857667">
    <property type="protein sequence ID" value="KAK4246774.1"/>
    <property type="molecule type" value="Genomic_DNA"/>
</dbReference>
<keyword evidence="5" id="KW-1185">Reference proteome</keyword>
<keyword evidence="2" id="KW-1133">Transmembrane helix</keyword>
<reference evidence="4" key="1">
    <citation type="journal article" date="2023" name="Mol. Phylogenet. Evol.">
        <title>Genome-scale phylogeny and comparative genomics of the fungal order Sordariales.</title>
        <authorList>
            <person name="Hensen N."/>
            <person name="Bonometti L."/>
            <person name="Westerberg I."/>
            <person name="Brannstrom I.O."/>
            <person name="Guillou S."/>
            <person name="Cros-Aarteil S."/>
            <person name="Calhoun S."/>
            <person name="Haridas S."/>
            <person name="Kuo A."/>
            <person name="Mondo S."/>
            <person name="Pangilinan J."/>
            <person name="Riley R."/>
            <person name="LaButti K."/>
            <person name="Andreopoulos B."/>
            <person name="Lipzen A."/>
            <person name="Chen C."/>
            <person name="Yan M."/>
            <person name="Daum C."/>
            <person name="Ng V."/>
            <person name="Clum A."/>
            <person name="Steindorff A."/>
            <person name="Ohm R.A."/>
            <person name="Martin F."/>
            <person name="Silar P."/>
            <person name="Natvig D.O."/>
            <person name="Lalanne C."/>
            <person name="Gautier V."/>
            <person name="Ament-Velasquez S.L."/>
            <person name="Kruys A."/>
            <person name="Hutchinson M.I."/>
            <person name="Powell A.J."/>
            <person name="Barry K."/>
            <person name="Miller A.N."/>
            <person name="Grigoriev I.V."/>
            <person name="Debuchy R."/>
            <person name="Gladieux P."/>
            <person name="Hiltunen Thoren M."/>
            <person name="Johannesson H."/>
        </authorList>
    </citation>
    <scope>NUCLEOTIDE SEQUENCE</scope>
    <source>
        <strain evidence="4">CBS 359.72</strain>
    </source>
</reference>
<feature type="domain" description="Peptide N-acetyl-beta-D-glucosaminyl asparaginase amidase A N-terminal" evidence="3">
    <location>
        <begin position="140"/>
        <end position="454"/>
    </location>
</feature>
<dbReference type="PANTHER" id="PTHR31104">
    <property type="entry name" value="PEPTIDE-N4-(N-ACETYL-BETA-GLUCOSAMINYL)ASPARAGINE AMIDASE A PROTEIN"/>
    <property type="match status" value="1"/>
</dbReference>
<keyword evidence="2" id="KW-0812">Transmembrane</keyword>
<feature type="region of interest" description="Disordered" evidence="1">
    <location>
        <begin position="608"/>
        <end position="641"/>
    </location>
</feature>
<evidence type="ECO:0000313" key="5">
    <source>
        <dbReference type="Proteomes" id="UP001303647"/>
    </source>
</evidence>